<evidence type="ECO:0000256" key="18">
    <source>
        <dbReference type="ARBA" id="ARBA00048679"/>
    </source>
</evidence>
<keyword evidence="16" id="KW-0325">Glycoprotein</keyword>
<evidence type="ECO:0000256" key="19">
    <source>
        <dbReference type="PROSITE-ProRule" id="PRU10141"/>
    </source>
</evidence>
<name>A0A8J5I089_ZINOF</name>
<dbReference type="InterPro" id="IPR001611">
    <property type="entry name" value="Leu-rich_rpt"/>
</dbReference>
<dbReference type="GO" id="GO:0004674">
    <property type="term" value="F:protein serine/threonine kinase activity"/>
    <property type="evidence" value="ECO:0007669"/>
    <property type="project" value="UniProtKB-KW"/>
</dbReference>
<evidence type="ECO:0000256" key="14">
    <source>
        <dbReference type="ARBA" id="ARBA00023136"/>
    </source>
</evidence>
<dbReference type="EMBL" id="JACMSC010000001">
    <property type="protein sequence ID" value="KAG6535461.1"/>
    <property type="molecule type" value="Genomic_DNA"/>
</dbReference>
<evidence type="ECO:0000256" key="9">
    <source>
        <dbReference type="ARBA" id="ARBA00022737"/>
    </source>
</evidence>
<dbReference type="FunFam" id="3.80.10.10:FF:000275">
    <property type="entry name" value="Leucine-rich repeat receptor-like protein kinase"/>
    <property type="match status" value="1"/>
</dbReference>
<keyword evidence="8" id="KW-0732">Signal</keyword>
<evidence type="ECO:0000256" key="5">
    <source>
        <dbReference type="ARBA" id="ARBA00022614"/>
    </source>
</evidence>
<reference evidence="22 23" key="1">
    <citation type="submission" date="2020-08" db="EMBL/GenBank/DDBJ databases">
        <title>Plant Genome Project.</title>
        <authorList>
            <person name="Zhang R.-G."/>
        </authorList>
    </citation>
    <scope>NUCLEOTIDE SEQUENCE [LARGE SCALE GENOMIC DNA]</scope>
    <source>
        <tissue evidence="22">Rhizome</tissue>
    </source>
</reference>
<organism evidence="22 23">
    <name type="scientific">Zingiber officinale</name>
    <name type="common">Ginger</name>
    <name type="synonym">Amomum zingiber</name>
    <dbReference type="NCBI Taxonomy" id="94328"/>
    <lineage>
        <taxon>Eukaryota</taxon>
        <taxon>Viridiplantae</taxon>
        <taxon>Streptophyta</taxon>
        <taxon>Embryophyta</taxon>
        <taxon>Tracheophyta</taxon>
        <taxon>Spermatophyta</taxon>
        <taxon>Magnoliopsida</taxon>
        <taxon>Liliopsida</taxon>
        <taxon>Zingiberales</taxon>
        <taxon>Zingiberaceae</taxon>
        <taxon>Zingiber</taxon>
    </lineage>
</organism>
<keyword evidence="15" id="KW-0675">Receptor</keyword>
<dbReference type="InterPro" id="IPR055414">
    <property type="entry name" value="LRR_R13L4/SHOC2-like"/>
</dbReference>
<comment type="subcellular location">
    <subcellularLocation>
        <location evidence="1">Membrane</location>
        <topology evidence="1">Single-pass membrane protein</topology>
    </subcellularLocation>
</comment>
<dbReference type="FunFam" id="3.80.10.10:FF:000413">
    <property type="entry name" value="Inactive leucine-rich repeat receptor-like protein kinase"/>
    <property type="match status" value="1"/>
</dbReference>
<dbReference type="InterPro" id="IPR017441">
    <property type="entry name" value="Protein_kinase_ATP_BS"/>
</dbReference>
<dbReference type="PROSITE" id="PS00107">
    <property type="entry name" value="PROTEIN_KINASE_ATP"/>
    <property type="match status" value="1"/>
</dbReference>
<evidence type="ECO:0000256" key="17">
    <source>
        <dbReference type="ARBA" id="ARBA00047899"/>
    </source>
</evidence>
<dbReference type="InterPro" id="IPR000719">
    <property type="entry name" value="Prot_kinase_dom"/>
</dbReference>
<evidence type="ECO:0000256" key="4">
    <source>
        <dbReference type="ARBA" id="ARBA00022553"/>
    </source>
</evidence>
<keyword evidence="13 20" id="KW-1133">Transmembrane helix</keyword>
<sequence length="1034" mass="110500">MSAVAGGGGGGGGGAEAAESGLMRLPDDSVLLLRRAFLIPVLLLLSSSARGSALAPLDDEVLGLIVFKFALDDPAGALASWNEADASPCHWRYVTCDAATSRVVGLSLPDLSLSGSLPRGLDRLPSLSSLSLAGNNLSGLIPSGLSLLPSLRSLDLSRNAFSGRLPDDLSLLSSVLSVDLSSNSLSGPLPSFPASLRFLSLADNRLEGVFPPLSQCPFLLHLNLSGNGLSGQLSGLQQATRLRTLDLSRNSFSGAIPDGISDQRNLKILRLTHNQFEGTVPVGLGLCSHLETLDISFNSLDGNLPDTFQSMTSLTFLALSDNKLSGDFPAWIGNLSALQHLDLSNNQLTGPLPESLGGLKGLNYLSLDNNLLTGQISDAVEECSKLSKLRLKGNKLSGSIPHGVFNLGLEVLDLASNYLSGAVPPPSTRMSETLRSLDLSSNRLAGAIPPEMATLSSLRYLNFSSNEFQAPMPSEFSRFHYLAVLDLRNCRLYGTIPRDLCNSGSLSVLQLDYNSLTGSIPDEIGNCSSLYFLGTSHNSLSGSIPASMSRLKKLEFLNLEFNNLSGEIPQQLGGLDSLLAVNISHNRLTGRLPEGGIFPSLGPSALQGNLGLCTPLVNEPCIMNVPKPLVLDPDSYPRNSGMVTVGADADPSSAAIRHRKFLSVSSLVAISAALVIAVGVVVVTLFSVSARRRIVRTEAALDSKVSSSIVSAGATPAVGKIVLFGARTYRRCDDFVGSADALLAKATEVGSGVFGTLYRAPIGRDGGGRAVAVKKLIAEDLVHYHDDFDREIRALAKARHPKLMPLRGYYWTPQLQLLITDYIPYGSLHSMLHDPRPASSPALSWHDRFNIVMGTAEGLAHLHHAFRPPLVHYNLKSTNILLDVGRSPVLSDFGLAKLVTKPEKYVNLARLQGSGDYMAPELASQSVRVNEKCDVYSFGVVMLEVVTGRRPVEYWEQEMAVLVDQVRVALEQGSSAAEWVDPSMGEFPEEEVVPALKLGLVCASHIPSSRPTMAEVVQVLQVIRTPVAERMKAF</sequence>
<keyword evidence="10 19" id="KW-0547">Nucleotide-binding</keyword>
<keyword evidence="9" id="KW-0677">Repeat</keyword>
<dbReference type="InterPro" id="IPR003591">
    <property type="entry name" value="Leu-rich_rpt_typical-subtyp"/>
</dbReference>
<evidence type="ECO:0000256" key="3">
    <source>
        <dbReference type="ARBA" id="ARBA00022527"/>
    </source>
</evidence>
<keyword evidence="3" id="KW-0723">Serine/threonine-protein kinase</keyword>
<dbReference type="Pfam" id="PF13855">
    <property type="entry name" value="LRR_8"/>
    <property type="match status" value="1"/>
</dbReference>
<dbReference type="InterPro" id="IPR051716">
    <property type="entry name" value="Plant_RL_S/T_kinase"/>
</dbReference>
<comment type="catalytic activity">
    <reaction evidence="18">
        <text>L-seryl-[protein] + ATP = O-phospho-L-seryl-[protein] + ADP + H(+)</text>
        <dbReference type="Rhea" id="RHEA:17989"/>
        <dbReference type="Rhea" id="RHEA-COMP:9863"/>
        <dbReference type="Rhea" id="RHEA-COMP:11604"/>
        <dbReference type="ChEBI" id="CHEBI:15378"/>
        <dbReference type="ChEBI" id="CHEBI:29999"/>
        <dbReference type="ChEBI" id="CHEBI:30616"/>
        <dbReference type="ChEBI" id="CHEBI:83421"/>
        <dbReference type="ChEBI" id="CHEBI:456216"/>
        <dbReference type="EC" id="2.7.11.1"/>
    </reaction>
</comment>
<evidence type="ECO:0000256" key="16">
    <source>
        <dbReference type="ARBA" id="ARBA00023180"/>
    </source>
</evidence>
<protein>
    <recommendedName>
        <fullName evidence="2">non-specific serine/threonine protein kinase</fullName>
        <ecNumber evidence="2">2.7.11.1</ecNumber>
    </recommendedName>
</protein>
<dbReference type="Pfam" id="PF08263">
    <property type="entry name" value="LRRNT_2"/>
    <property type="match status" value="1"/>
</dbReference>
<keyword evidence="14 20" id="KW-0472">Membrane</keyword>
<evidence type="ECO:0000256" key="8">
    <source>
        <dbReference type="ARBA" id="ARBA00022729"/>
    </source>
</evidence>
<dbReference type="AlphaFoldDB" id="A0A8J5I089"/>
<keyword evidence="6" id="KW-0808">Transferase</keyword>
<keyword evidence="12 19" id="KW-0067">ATP-binding</keyword>
<keyword evidence="23" id="KW-1185">Reference proteome</keyword>
<proteinExistence type="predicted"/>
<feature type="binding site" evidence="19">
    <location>
        <position position="775"/>
    </location>
    <ligand>
        <name>ATP</name>
        <dbReference type="ChEBI" id="CHEBI:30616"/>
    </ligand>
</feature>
<keyword evidence="7 20" id="KW-0812">Transmembrane</keyword>
<dbReference type="Pfam" id="PF07714">
    <property type="entry name" value="PK_Tyr_Ser-Thr"/>
    <property type="match status" value="1"/>
</dbReference>
<comment type="catalytic activity">
    <reaction evidence="17">
        <text>L-threonyl-[protein] + ATP = O-phospho-L-threonyl-[protein] + ADP + H(+)</text>
        <dbReference type="Rhea" id="RHEA:46608"/>
        <dbReference type="Rhea" id="RHEA-COMP:11060"/>
        <dbReference type="Rhea" id="RHEA-COMP:11605"/>
        <dbReference type="ChEBI" id="CHEBI:15378"/>
        <dbReference type="ChEBI" id="CHEBI:30013"/>
        <dbReference type="ChEBI" id="CHEBI:30616"/>
        <dbReference type="ChEBI" id="CHEBI:61977"/>
        <dbReference type="ChEBI" id="CHEBI:456216"/>
        <dbReference type="EC" id="2.7.11.1"/>
    </reaction>
</comment>
<dbReference type="PANTHER" id="PTHR48053">
    <property type="entry name" value="LEUCINE RICH REPEAT FAMILY PROTEIN, EXPRESSED"/>
    <property type="match status" value="1"/>
</dbReference>
<evidence type="ECO:0000256" key="10">
    <source>
        <dbReference type="ARBA" id="ARBA00022741"/>
    </source>
</evidence>
<keyword evidence="11" id="KW-0418">Kinase</keyword>
<gene>
    <name evidence="22" type="ORF">ZIOFF_000434</name>
</gene>
<comment type="caution">
    <text evidence="22">The sequence shown here is derived from an EMBL/GenBank/DDBJ whole genome shotgun (WGS) entry which is preliminary data.</text>
</comment>
<evidence type="ECO:0000259" key="21">
    <source>
        <dbReference type="PROSITE" id="PS50011"/>
    </source>
</evidence>
<evidence type="ECO:0000256" key="11">
    <source>
        <dbReference type="ARBA" id="ARBA00022777"/>
    </source>
</evidence>
<evidence type="ECO:0000256" key="1">
    <source>
        <dbReference type="ARBA" id="ARBA00004167"/>
    </source>
</evidence>
<dbReference type="Pfam" id="PF23598">
    <property type="entry name" value="LRR_14"/>
    <property type="match status" value="1"/>
</dbReference>
<dbReference type="Pfam" id="PF00560">
    <property type="entry name" value="LRR_1"/>
    <property type="match status" value="4"/>
</dbReference>
<evidence type="ECO:0000256" key="7">
    <source>
        <dbReference type="ARBA" id="ARBA00022692"/>
    </source>
</evidence>
<evidence type="ECO:0000256" key="15">
    <source>
        <dbReference type="ARBA" id="ARBA00023170"/>
    </source>
</evidence>
<evidence type="ECO:0000313" key="23">
    <source>
        <dbReference type="Proteomes" id="UP000734854"/>
    </source>
</evidence>
<dbReference type="GO" id="GO:0016020">
    <property type="term" value="C:membrane"/>
    <property type="evidence" value="ECO:0007669"/>
    <property type="project" value="UniProtKB-SubCell"/>
</dbReference>
<evidence type="ECO:0000256" key="20">
    <source>
        <dbReference type="SAM" id="Phobius"/>
    </source>
</evidence>
<dbReference type="OrthoDB" id="676979at2759"/>
<dbReference type="PROSITE" id="PS50011">
    <property type="entry name" value="PROTEIN_KINASE_DOM"/>
    <property type="match status" value="1"/>
</dbReference>
<dbReference type="EC" id="2.7.11.1" evidence="2"/>
<feature type="domain" description="Protein kinase" evidence="21">
    <location>
        <begin position="743"/>
        <end position="1023"/>
    </location>
</feature>
<dbReference type="FunFam" id="3.80.10.10:FF:000317">
    <property type="entry name" value="Inactive leucine-rich repeat receptor-like protein kinase"/>
    <property type="match status" value="1"/>
</dbReference>
<evidence type="ECO:0000256" key="2">
    <source>
        <dbReference type="ARBA" id="ARBA00012513"/>
    </source>
</evidence>
<accession>A0A8J5I089</accession>
<dbReference type="FunFam" id="1.10.510.10:FF:000095">
    <property type="entry name" value="protein STRUBBELIG-RECEPTOR FAMILY 8"/>
    <property type="match status" value="1"/>
</dbReference>
<keyword evidence="4" id="KW-0597">Phosphoprotein</keyword>
<evidence type="ECO:0000256" key="13">
    <source>
        <dbReference type="ARBA" id="ARBA00022989"/>
    </source>
</evidence>
<dbReference type="Proteomes" id="UP000734854">
    <property type="component" value="Unassembled WGS sequence"/>
</dbReference>
<keyword evidence="5" id="KW-0433">Leucine-rich repeat</keyword>
<dbReference type="GO" id="GO:0005524">
    <property type="term" value="F:ATP binding"/>
    <property type="evidence" value="ECO:0007669"/>
    <property type="project" value="UniProtKB-UniRule"/>
</dbReference>
<evidence type="ECO:0000256" key="6">
    <source>
        <dbReference type="ARBA" id="ARBA00022679"/>
    </source>
</evidence>
<dbReference type="InterPro" id="IPR001245">
    <property type="entry name" value="Ser-Thr/Tyr_kinase_cat_dom"/>
</dbReference>
<dbReference type="InterPro" id="IPR013210">
    <property type="entry name" value="LRR_N_plant-typ"/>
</dbReference>
<dbReference type="PANTHER" id="PTHR48053:SF22">
    <property type="entry name" value="MDIS1-INTERACTING RECEPTOR LIKE KINASE 2-LIKE"/>
    <property type="match status" value="1"/>
</dbReference>
<evidence type="ECO:0000256" key="12">
    <source>
        <dbReference type="ARBA" id="ARBA00022840"/>
    </source>
</evidence>
<dbReference type="SMART" id="SM00369">
    <property type="entry name" value="LRR_TYP"/>
    <property type="match status" value="10"/>
</dbReference>
<evidence type="ECO:0000313" key="22">
    <source>
        <dbReference type="EMBL" id="KAG6535461.1"/>
    </source>
</evidence>
<feature type="transmembrane region" description="Helical" evidence="20">
    <location>
        <begin position="661"/>
        <end position="686"/>
    </location>
</feature>